<gene>
    <name evidence="2" type="ORF">S01H1_16285</name>
</gene>
<dbReference type="EMBL" id="BARS01008557">
    <property type="protein sequence ID" value="GAF80509.1"/>
    <property type="molecule type" value="Genomic_DNA"/>
</dbReference>
<name>X0SHN2_9ZZZZ</name>
<protein>
    <recommendedName>
        <fullName evidence="1">Deoxynucleoside kinase domain-containing protein</fullName>
    </recommendedName>
</protein>
<dbReference type="InterPro" id="IPR031314">
    <property type="entry name" value="DNK_dom"/>
</dbReference>
<organism evidence="2">
    <name type="scientific">marine sediment metagenome</name>
    <dbReference type="NCBI Taxonomy" id="412755"/>
    <lineage>
        <taxon>unclassified sequences</taxon>
        <taxon>metagenomes</taxon>
        <taxon>ecological metagenomes</taxon>
    </lineage>
</organism>
<dbReference type="SUPFAM" id="SSF52540">
    <property type="entry name" value="P-loop containing nucleoside triphosphate hydrolases"/>
    <property type="match status" value="1"/>
</dbReference>
<dbReference type="AlphaFoldDB" id="X0SHN2"/>
<proteinExistence type="predicted"/>
<evidence type="ECO:0000313" key="2">
    <source>
        <dbReference type="EMBL" id="GAF80509.1"/>
    </source>
</evidence>
<sequence>EFALGVGKTQLAARLAEETGAHLIVEQLDQPRLEAFYAEPSGQAWDMELEFLQQRTGLLSSDSDCWRAPGRLVLSDFWYDQSPAFASVWLPHEKQEAFLDLWQRSRSRVVRPKLIVLLECEADELHRRVAQRGRPFERGLSKEQLQRITLAIAQQATATDEGPLLRLKNDDTEFAFAEVLAAIEAMR</sequence>
<dbReference type="InterPro" id="IPR027417">
    <property type="entry name" value="P-loop_NTPase"/>
</dbReference>
<comment type="caution">
    <text evidence="2">The sequence shown here is derived from an EMBL/GenBank/DDBJ whole genome shotgun (WGS) entry which is preliminary data.</text>
</comment>
<accession>X0SHN2</accession>
<feature type="domain" description="Deoxynucleoside kinase" evidence="1">
    <location>
        <begin position="4"/>
        <end position="177"/>
    </location>
</feature>
<evidence type="ECO:0000259" key="1">
    <source>
        <dbReference type="Pfam" id="PF01712"/>
    </source>
</evidence>
<feature type="non-terminal residue" evidence="2">
    <location>
        <position position="1"/>
    </location>
</feature>
<reference evidence="2" key="1">
    <citation type="journal article" date="2014" name="Front. Microbiol.">
        <title>High frequency of phylogenetically diverse reductive dehalogenase-homologous genes in deep subseafloor sedimentary metagenomes.</title>
        <authorList>
            <person name="Kawai M."/>
            <person name="Futagami T."/>
            <person name="Toyoda A."/>
            <person name="Takaki Y."/>
            <person name="Nishi S."/>
            <person name="Hori S."/>
            <person name="Arai W."/>
            <person name="Tsubouchi T."/>
            <person name="Morono Y."/>
            <person name="Uchiyama I."/>
            <person name="Ito T."/>
            <person name="Fujiyama A."/>
            <person name="Inagaki F."/>
            <person name="Takami H."/>
        </authorList>
    </citation>
    <scope>NUCLEOTIDE SEQUENCE</scope>
    <source>
        <strain evidence="2">Expedition CK06-06</strain>
    </source>
</reference>
<dbReference type="Gene3D" id="3.40.50.300">
    <property type="entry name" value="P-loop containing nucleotide triphosphate hydrolases"/>
    <property type="match status" value="1"/>
</dbReference>
<dbReference type="Pfam" id="PF01712">
    <property type="entry name" value="dNK"/>
    <property type="match status" value="1"/>
</dbReference>